<keyword evidence="1" id="KW-1133">Transmembrane helix</keyword>
<keyword evidence="1" id="KW-0472">Membrane</keyword>
<dbReference type="RefSeq" id="WP_268636679.1">
    <property type="nucleotide sequence ID" value="NZ_JAMDLZ010000008.1"/>
</dbReference>
<proteinExistence type="predicted"/>
<accession>A0ABT4ELB1</accession>
<protein>
    <submittedName>
        <fullName evidence="2">Uncharacterized protein</fullName>
    </submittedName>
</protein>
<gene>
    <name evidence="2" type="ORF">M5W82_05505</name>
</gene>
<keyword evidence="3" id="KW-1185">Reference proteome</keyword>
<organism evidence="2 3">
    <name type="scientific">Lysinibacillus xylanilyticus</name>
    <dbReference type="NCBI Taxonomy" id="582475"/>
    <lineage>
        <taxon>Bacteria</taxon>
        <taxon>Bacillati</taxon>
        <taxon>Bacillota</taxon>
        <taxon>Bacilli</taxon>
        <taxon>Bacillales</taxon>
        <taxon>Bacillaceae</taxon>
        <taxon>Lysinibacillus</taxon>
    </lineage>
</organism>
<evidence type="ECO:0000256" key="1">
    <source>
        <dbReference type="SAM" id="Phobius"/>
    </source>
</evidence>
<dbReference type="Proteomes" id="UP001527052">
    <property type="component" value="Unassembled WGS sequence"/>
</dbReference>
<sequence length="87" mass="9860">MKETKQFIPIKNIHASLKSMHMEYTKPIKPLKINTTIDGNLGNKKVIIPANMIINITIINQFCLGIIASGIGFVLVQSRFRDIRPRL</sequence>
<keyword evidence="1" id="KW-0812">Transmembrane</keyword>
<evidence type="ECO:0000313" key="2">
    <source>
        <dbReference type="EMBL" id="MCY9546401.1"/>
    </source>
</evidence>
<evidence type="ECO:0000313" key="3">
    <source>
        <dbReference type="Proteomes" id="UP001527052"/>
    </source>
</evidence>
<comment type="caution">
    <text evidence="2">The sequence shown here is derived from an EMBL/GenBank/DDBJ whole genome shotgun (WGS) entry which is preliminary data.</text>
</comment>
<name>A0ABT4ELB1_9BACI</name>
<dbReference type="EMBL" id="JAMDLZ010000008">
    <property type="protein sequence ID" value="MCY9546401.1"/>
    <property type="molecule type" value="Genomic_DNA"/>
</dbReference>
<reference evidence="2 3" key="1">
    <citation type="submission" date="2022-05" db="EMBL/GenBank/DDBJ databases">
        <title>Genome Sequencing of Bee-Associated Microbes.</title>
        <authorList>
            <person name="Dunlap C."/>
        </authorList>
    </citation>
    <scope>NUCLEOTIDE SEQUENCE [LARGE SCALE GENOMIC DNA]</scope>
    <source>
        <strain evidence="2 3">NRRL BD-083</strain>
    </source>
</reference>
<feature type="transmembrane region" description="Helical" evidence="1">
    <location>
        <begin position="52"/>
        <end position="76"/>
    </location>
</feature>